<dbReference type="InterPro" id="IPR018617">
    <property type="entry name" value="Ima1_N"/>
</dbReference>
<dbReference type="GO" id="GO:0051015">
    <property type="term" value="F:actin filament binding"/>
    <property type="evidence" value="ECO:0007669"/>
    <property type="project" value="TreeGrafter"/>
</dbReference>
<feature type="region of interest" description="Disordered" evidence="7">
    <location>
        <begin position="354"/>
        <end position="390"/>
    </location>
</feature>
<name>A0A224XHI5_9HEMI</name>
<dbReference type="GO" id="GO:0030473">
    <property type="term" value="P:nuclear migration along microtubule"/>
    <property type="evidence" value="ECO:0007669"/>
    <property type="project" value="TreeGrafter"/>
</dbReference>
<dbReference type="GO" id="GO:0005521">
    <property type="term" value="F:lamin binding"/>
    <property type="evidence" value="ECO:0007669"/>
    <property type="project" value="TreeGrafter"/>
</dbReference>
<dbReference type="InterPro" id="IPR040041">
    <property type="entry name" value="TMEM201"/>
</dbReference>
<feature type="transmembrane region" description="Helical" evidence="8">
    <location>
        <begin position="278"/>
        <end position="299"/>
    </location>
</feature>
<evidence type="ECO:0000256" key="1">
    <source>
        <dbReference type="ARBA" id="ARBA00004473"/>
    </source>
</evidence>
<dbReference type="EMBL" id="GFTR01007158">
    <property type="protein sequence ID" value="JAW09268.1"/>
    <property type="molecule type" value="Transcribed_RNA"/>
</dbReference>
<evidence type="ECO:0000256" key="2">
    <source>
        <dbReference type="ARBA" id="ARBA00007600"/>
    </source>
</evidence>
<feature type="domain" description="Ima1 N-terminal" evidence="9">
    <location>
        <begin position="35"/>
        <end position="151"/>
    </location>
</feature>
<keyword evidence="6" id="KW-0539">Nucleus</keyword>
<evidence type="ECO:0000256" key="7">
    <source>
        <dbReference type="SAM" id="MobiDB-lite"/>
    </source>
</evidence>
<keyword evidence="4 8" id="KW-1133">Transmembrane helix</keyword>
<dbReference type="Pfam" id="PF09779">
    <property type="entry name" value="Ima1_N"/>
    <property type="match status" value="1"/>
</dbReference>
<evidence type="ECO:0000259" key="9">
    <source>
        <dbReference type="Pfam" id="PF09779"/>
    </source>
</evidence>
<feature type="transmembrane region" description="Helical" evidence="8">
    <location>
        <begin position="188"/>
        <end position="207"/>
    </location>
</feature>
<evidence type="ECO:0000256" key="3">
    <source>
        <dbReference type="ARBA" id="ARBA00022692"/>
    </source>
</evidence>
<organism evidence="10">
    <name type="scientific">Panstrongylus lignarius</name>
    <dbReference type="NCBI Taxonomy" id="156445"/>
    <lineage>
        <taxon>Eukaryota</taxon>
        <taxon>Metazoa</taxon>
        <taxon>Ecdysozoa</taxon>
        <taxon>Arthropoda</taxon>
        <taxon>Hexapoda</taxon>
        <taxon>Insecta</taxon>
        <taxon>Pterygota</taxon>
        <taxon>Neoptera</taxon>
        <taxon>Paraneoptera</taxon>
        <taxon>Hemiptera</taxon>
        <taxon>Heteroptera</taxon>
        <taxon>Panheteroptera</taxon>
        <taxon>Cimicomorpha</taxon>
        <taxon>Reduviidae</taxon>
        <taxon>Triatominae</taxon>
        <taxon>Panstrongylus</taxon>
    </lineage>
</organism>
<reference evidence="10" key="1">
    <citation type="journal article" date="2018" name="PLoS Negl. Trop. Dis.">
        <title>An insight into the salivary gland and fat body transcriptome of Panstrongylus lignarius (Hemiptera: Heteroptera), the main vector of Chagas disease in Peru.</title>
        <authorList>
            <person name="Nevoa J.C."/>
            <person name="Mendes M.T."/>
            <person name="da Silva M.V."/>
            <person name="Soares S.C."/>
            <person name="Oliveira C.J.F."/>
            <person name="Ribeiro J.M.C."/>
        </authorList>
    </citation>
    <scope>NUCLEOTIDE SEQUENCE</scope>
</reference>
<feature type="transmembrane region" description="Helical" evidence="8">
    <location>
        <begin position="243"/>
        <end position="266"/>
    </location>
</feature>
<proteinExistence type="inferred from homology"/>
<feature type="transmembrane region" description="Helical" evidence="8">
    <location>
        <begin position="531"/>
        <end position="552"/>
    </location>
</feature>
<protein>
    <submittedName>
        <fullName evidence="10">Putative conserved plasma membrane protein</fullName>
    </submittedName>
</protein>
<dbReference type="AlphaFoldDB" id="A0A224XHI5"/>
<evidence type="ECO:0000256" key="6">
    <source>
        <dbReference type="ARBA" id="ARBA00023242"/>
    </source>
</evidence>
<dbReference type="GO" id="GO:0005637">
    <property type="term" value="C:nuclear inner membrane"/>
    <property type="evidence" value="ECO:0007669"/>
    <property type="project" value="UniProtKB-SubCell"/>
</dbReference>
<keyword evidence="3 8" id="KW-0812">Transmembrane</keyword>
<evidence type="ECO:0000256" key="4">
    <source>
        <dbReference type="ARBA" id="ARBA00022989"/>
    </source>
</evidence>
<keyword evidence="5 8" id="KW-0472">Membrane</keyword>
<comment type="subcellular location">
    <subcellularLocation>
        <location evidence="1">Nucleus inner membrane</location>
        <topology evidence="1">Multi-pass membrane protein</topology>
    </subcellularLocation>
</comment>
<dbReference type="PANTHER" id="PTHR28646:SF1">
    <property type="entry name" value="TRANSMEMBRANE PROTEIN 201"/>
    <property type="match status" value="1"/>
</dbReference>
<evidence type="ECO:0000256" key="5">
    <source>
        <dbReference type="ARBA" id="ARBA00023136"/>
    </source>
</evidence>
<comment type="similarity">
    <text evidence="2">Belongs to the TMEM201 family.</text>
</comment>
<feature type="region of interest" description="Disordered" evidence="7">
    <location>
        <begin position="424"/>
        <end position="459"/>
    </location>
</feature>
<feature type="transmembrane region" description="Helical" evidence="8">
    <location>
        <begin position="6"/>
        <end position="27"/>
    </location>
</feature>
<feature type="compositionally biased region" description="Polar residues" evidence="7">
    <location>
        <begin position="436"/>
        <end position="457"/>
    </location>
</feature>
<sequence>MDIMFTSLLGSAVVLALIFFREFFLWLRNNIPKSVQCWFCHAKTKVEYRFANNWYCSNCNQYNGFTKDGGYNRIIDNHYEEKLNFTITSVGRTKDAWKSTNRLCEKCNRNQELKVQQLASFVPLNEKNYDIEIEHYRVQLEKSYKLCSNCEGLLTKIFSNERNLFSLPRRLASGFIIKPEVTGIGRPILYLNLLVSLIISLSAYVNLEGIPPFLAAYLQKFHHFHVPLWIFKSKYLLPSGLVLNILAWINTFSIGLLLNTVSWIIVYTLTVYPSRYKHYIIALQALSGIISCGVSIICLTSNQRKIGDKSKSSPFEGKKFNISQNYYANHLNTETATSYTAPYEENLVSQAYQKGNNRNIPNNTKSAPPPSPPKTPLTTTNIIKPQRNWPDSINTGIRGLSLGNNAASINGFKNCSRRDDAWWVNSGNSKQKRGSQRNTTQYGFNSNRPPSTPSSGFSDVDDIVDDNGSCTGHSPLCKHYSCQLTPPQYTCYYAAAHFQRLLYSTPPSPPVQVSTLPNIQTSPSLTNPLSYIYTLPVFVLIISNITLLWTIYNKETVKE</sequence>
<accession>A0A224XHI5</accession>
<dbReference type="PANTHER" id="PTHR28646">
    <property type="entry name" value="TRANSMEMBRANE PROTEIN 201"/>
    <property type="match status" value="1"/>
</dbReference>
<evidence type="ECO:0000256" key="8">
    <source>
        <dbReference type="SAM" id="Phobius"/>
    </source>
</evidence>
<evidence type="ECO:0000313" key="10">
    <source>
        <dbReference type="EMBL" id="JAW09268.1"/>
    </source>
</evidence>